<accession>A0ABT5A8B8</accession>
<dbReference type="RefSeq" id="WP_271805633.1">
    <property type="nucleotide sequence ID" value="NZ_JAQMTU010000074.1"/>
</dbReference>
<name>A0ABT5A8B8_9CYAN</name>
<dbReference type="Proteomes" id="UP001212123">
    <property type="component" value="Unassembled WGS sequence"/>
</dbReference>
<keyword evidence="1" id="KW-0732">Signal</keyword>
<evidence type="ECO:0000313" key="3">
    <source>
        <dbReference type="Proteomes" id="UP001212123"/>
    </source>
</evidence>
<proteinExistence type="predicted"/>
<reference evidence="2 3" key="1">
    <citation type="submission" date="2023-01" db="EMBL/GenBank/DDBJ databases">
        <title>Genomes from the Australian National Cyanobacteria Reference Collection.</title>
        <authorList>
            <person name="Willis A."/>
            <person name="Lee E.M.F."/>
        </authorList>
    </citation>
    <scope>NUCLEOTIDE SEQUENCE [LARGE SCALE GENOMIC DNA]</scope>
    <source>
        <strain evidence="2 3">CS-537/01</strain>
    </source>
</reference>
<dbReference type="EMBL" id="JAQMTU010000074">
    <property type="protein sequence ID" value="MDB9487316.1"/>
    <property type="molecule type" value="Genomic_DNA"/>
</dbReference>
<feature type="signal peptide" evidence="1">
    <location>
        <begin position="1"/>
        <end position="26"/>
    </location>
</feature>
<evidence type="ECO:0000313" key="2">
    <source>
        <dbReference type="EMBL" id="MDB9487316.1"/>
    </source>
</evidence>
<sequence length="145" mass="15853">MKTLRPLTIVPLGLAISLLLNEASFAKPPITEIKNPLQIDPIILTGMSGGTVNTDCGYISTTPSQLIEITDSVPYLQLRLESEGQATLLIDGPGGRFCVLSNDDLKSKPKLSGYWTKGKYSVYVGELSKQNHNYTLSISQQQQQK</sequence>
<feature type="chain" id="PRO_5045368315" evidence="1">
    <location>
        <begin position="27"/>
        <end position="145"/>
    </location>
</feature>
<evidence type="ECO:0000256" key="1">
    <source>
        <dbReference type="SAM" id="SignalP"/>
    </source>
</evidence>
<organism evidence="2 3">
    <name type="scientific">Dolichospermum circinale CS-537/01</name>
    <dbReference type="NCBI Taxonomy" id="3021739"/>
    <lineage>
        <taxon>Bacteria</taxon>
        <taxon>Bacillati</taxon>
        <taxon>Cyanobacteriota</taxon>
        <taxon>Cyanophyceae</taxon>
        <taxon>Nostocales</taxon>
        <taxon>Aphanizomenonaceae</taxon>
        <taxon>Dolichospermum</taxon>
        <taxon>Dolichospermum circinale</taxon>
    </lineage>
</organism>
<gene>
    <name evidence="2" type="ORF">PN492_12290</name>
</gene>
<comment type="caution">
    <text evidence="2">The sequence shown here is derived from an EMBL/GenBank/DDBJ whole genome shotgun (WGS) entry which is preliminary data.</text>
</comment>
<protein>
    <submittedName>
        <fullName evidence="2">Uncharacterized protein</fullName>
    </submittedName>
</protein>
<keyword evidence="3" id="KW-1185">Reference proteome</keyword>